<dbReference type="SUPFAM" id="SSF57184">
    <property type="entry name" value="Growth factor receptor domain"/>
    <property type="match status" value="1"/>
</dbReference>
<evidence type="ECO:0000256" key="2">
    <source>
        <dbReference type="ARBA" id="ARBA00023157"/>
    </source>
</evidence>
<dbReference type="InterPro" id="IPR000742">
    <property type="entry name" value="EGF"/>
</dbReference>
<dbReference type="InterPro" id="IPR036116">
    <property type="entry name" value="FN3_sf"/>
</dbReference>
<dbReference type="CDD" id="cd00063">
    <property type="entry name" value="FN3"/>
    <property type="match status" value="4"/>
</dbReference>
<dbReference type="PANTHER" id="PTHR24051">
    <property type="entry name" value="SUSHI DOMAIN-CONTAINING PROTEIN 1"/>
    <property type="match status" value="1"/>
</dbReference>
<dbReference type="CDD" id="cd00054">
    <property type="entry name" value="EGF_CA"/>
    <property type="match status" value="1"/>
</dbReference>
<dbReference type="Pfam" id="PF00041">
    <property type="entry name" value="fn3"/>
    <property type="match status" value="3"/>
</dbReference>
<dbReference type="PROSITE" id="PS00022">
    <property type="entry name" value="EGF_1"/>
    <property type="match status" value="1"/>
</dbReference>
<feature type="domain" description="Fibronectin type-III" evidence="5">
    <location>
        <begin position="915"/>
        <end position="1015"/>
    </location>
</feature>
<dbReference type="Gene3D" id="2.170.300.10">
    <property type="entry name" value="Tie2 ligand-binding domain superfamily"/>
    <property type="match status" value="1"/>
</dbReference>
<dbReference type="PANTHER" id="PTHR24051:SF9">
    <property type="entry name" value="FIBRONECTIN TYPE-III DOMAIN-CONTAINING PROTEIN"/>
    <property type="match status" value="1"/>
</dbReference>
<name>A0A7R9JXJ8_TIMGE</name>
<evidence type="ECO:0000256" key="1">
    <source>
        <dbReference type="ARBA" id="ARBA00022737"/>
    </source>
</evidence>
<feature type="domain" description="Fibronectin type-III" evidence="5">
    <location>
        <begin position="703"/>
        <end position="806"/>
    </location>
</feature>
<keyword evidence="2" id="KW-1015">Disulfide bond</keyword>
<dbReference type="InterPro" id="IPR013783">
    <property type="entry name" value="Ig-like_fold"/>
</dbReference>
<feature type="compositionally biased region" description="Acidic residues" evidence="3">
    <location>
        <begin position="1334"/>
        <end position="1344"/>
    </location>
</feature>
<keyword evidence="4" id="KW-1133">Transmembrane helix</keyword>
<keyword evidence="4" id="KW-0472">Membrane</keyword>
<dbReference type="SMART" id="SM00060">
    <property type="entry name" value="FN3"/>
    <property type="match status" value="6"/>
</dbReference>
<dbReference type="InterPro" id="IPR009030">
    <property type="entry name" value="Growth_fac_rcpt_cys_sf"/>
</dbReference>
<accession>A0A7R9JXJ8</accession>
<feature type="region of interest" description="Disordered" evidence="3">
    <location>
        <begin position="1315"/>
        <end position="1356"/>
    </location>
</feature>
<keyword evidence="4" id="KW-0812">Transmembrane</keyword>
<dbReference type="PROSITE" id="PS50853">
    <property type="entry name" value="FN3"/>
    <property type="match status" value="4"/>
</dbReference>
<protein>
    <recommendedName>
        <fullName evidence="5">Fibronectin type-III domain-containing protein</fullName>
    </recommendedName>
</protein>
<dbReference type="SUPFAM" id="SSF49265">
    <property type="entry name" value="Fibronectin type III"/>
    <property type="match status" value="3"/>
</dbReference>
<proteinExistence type="predicted"/>
<dbReference type="EMBL" id="OE840903">
    <property type="protein sequence ID" value="CAD7593164.1"/>
    <property type="molecule type" value="Genomic_DNA"/>
</dbReference>
<organism evidence="6">
    <name type="scientific">Timema genevievae</name>
    <name type="common">Walking stick</name>
    <dbReference type="NCBI Taxonomy" id="629358"/>
    <lineage>
        <taxon>Eukaryota</taxon>
        <taxon>Metazoa</taxon>
        <taxon>Ecdysozoa</taxon>
        <taxon>Arthropoda</taxon>
        <taxon>Hexapoda</taxon>
        <taxon>Insecta</taxon>
        <taxon>Pterygota</taxon>
        <taxon>Neoptera</taxon>
        <taxon>Polyneoptera</taxon>
        <taxon>Phasmatodea</taxon>
        <taxon>Timematodea</taxon>
        <taxon>Timematoidea</taxon>
        <taxon>Timematidae</taxon>
        <taxon>Timema</taxon>
    </lineage>
</organism>
<gene>
    <name evidence="6" type="ORF">TGEB3V08_LOCUS5215</name>
</gene>
<feature type="region of interest" description="Disordered" evidence="3">
    <location>
        <begin position="1379"/>
        <end position="1398"/>
    </location>
</feature>
<reference evidence="6" key="1">
    <citation type="submission" date="2020-11" db="EMBL/GenBank/DDBJ databases">
        <authorList>
            <person name="Tran Van P."/>
        </authorList>
    </citation>
    <scope>NUCLEOTIDE SEQUENCE</scope>
</reference>
<evidence type="ECO:0000256" key="4">
    <source>
        <dbReference type="SAM" id="Phobius"/>
    </source>
</evidence>
<dbReference type="InterPro" id="IPR051622">
    <property type="entry name" value="R-tyr_protein_phosphatases"/>
</dbReference>
<feature type="transmembrane region" description="Helical" evidence="4">
    <location>
        <begin position="1279"/>
        <end position="1298"/>
    </location>
</feature>
<evidence type="ECO:0000313" key="6">
    <source>
        <dbReference type="EMBL" id="CAD7593164.1"/>
    </source>
</evidence>
<keyword evidence="1" id="KW-0677">Repeat</keyword>
<evidence type="ECO:0000256" key="3">
    <source>
        <dbReference type="SAM" id="MobiDB-lite"/>
    </source>
</evidence>
<dbReference type="Gene3D" id="2.60.40.10">
    <property type="entry name" value="Immunoglobulins"/>
    <property type="match status" value="4"/>
</dbReference>
<feature type="compositionally biased region" description="Low complexity" evidence="3">
    <location>
        <begin position="1345"/>
        <end position="1356"/>
    </location>
</feature>
<feature type="domain" description="Fibronectin type-III" evidence="5">
    <location>
        <begin position="1018"/>
        <end position="1118"/>
    </location>
</feature>
<sequence>MYPLLFLWLQQHSRYHNVLIRGRRQGITHYKKQNHNNTLAYSLCAALRGRRAVGCVGGKHQGAKENGMVWWGKQAHGVYVVSTMPVCATVAAIRYHTATILAPYCYDTATILCRCARSLKFVDDLMKNPNVALLVLESTWSYLYAKYINDVVCVVNNNTVSSALAWTTWGDSAIASEFLHDENNYYLQCDSNNCANYWGSGKWMAYSSFNAQVGHLDDYRWENQFWGTSSNGSTLISREFQPQSKNLCLSFFYSIPTAVGLSSTLTVQASNRAGLLQHLATFQNKQDDTIDWKYVQVLTTREHWDYIKIMFTVHMEWEDQSITSGPGEYVFGVDSIRGCDPKGDVRTLKLQSYRSQVTGGDPPGCQLLQKSQLALKPERPNLNSNKCGPDRFMHDCSGSCEYTLGEKYSNCSSVTLCQANDGVNTECSCSPGFEGDQCQHKCISKKYGQGCASDCGNCSGLRNCHYITGFCSDGCQPGYTTVYCNTTFPILNAAPEILSVFSKNMTVQVRLHSFRGQGEPKYYQLQYKVEFARMWTKSSKMLVTNEDITVVQLLNLEPLTKYRVRLILLDMEDNSYEENDVPDVIATTICEDKKHPILLRLFTVPEKSEKVSDIELKPPVAGSYNITLSWDVKEEGSNCPVDQYIIELSSSDQSTRQARLYRSDPTVLTGLRPFTNYSVVMRKYTDKNVVLLYQSNVFTLQAAPGLIKSLEVISTSTTSLNIQWDKPEQPNGIISHYNISYKHNGYLGCTVAAGVINDQSRGTFHVNATELHIQDLIPYSRYTIMVMGYTVAYGPSIMKSVETDQTELPEETPVLLTDSVKIYPFSIYLRWKPSQDCKEIKGIISQYKVIVDGISPWSEGTRKEYVPNTPRLDFNDAIPYTKYNISILAMRPSGKVNLNRMLNITLQTTEYTLEPVRDLTAYSMGPKWISLRWKEPYPPFGRVESYKIEYNKQRSGTKAIQIGSKSSPCDLWDNMICVTLESLEKDITYEIKVQAFNSNIGGQITAQSTRTVEKAPTAPLNLTVISAVENKTTLYWQHPDKTNGKLNKFKFRVTAVETWLLQSQGLNFNWEYNIMRETRNYTYTLEGFFPSTKYRVDVCGVTVECGDLTSVTVETQLSVPSFNETITVVEDSLMNMTAVIQLPAAHRYLTNSSAFFVMVGCQRCSLSTTKDTAKLKDEALYSELLNQIKFQQYVDVWIAAEIQPNPKGNRFIIGDNRTSKPGHFGSGYMNRPLKPHVSYYILVVVLNQQGSDRVFQTLKLPSALTLAQEPETGNKESNLSWIALLLIVIVPVLLYLLYKKRDRFHPVHKPTLEMRMDSRKSIDGQLLKPPAPDPEPEPEPEMEDSPGSLQKSLSQRLSRRVNISELENYVRMALQSGELQRQHAVSSMPDDLKGYEMG</sequence>
<evidence type="ECO:0000259" key="5">
    <source>
        <dbReference type="PROSITE" id="PS50853"/>
    </source>
</evidence>
<dbReference type="InterPro" id="IPR003961">
    <property type="entry name" value="FN3_dom"/>
</dbReference>
<feature type="domain" description="Fibronectin type-III" evidence="5">
    <location>
        <begin position="812"/>
        <end position="912"/>
    </location>
</feature>